<reference evidence="2" key="1">
    <citation type="submission" date="2013-11" db="EMBL/GenBank/DDBJ databases">
        <title>Genome sequence of the fusiform rust pathogen reveals effectors for host alternation and coevolution with pine.</title>
        <authorList>
            <consortium name="DOE Joint Genome Institute"/>
            <person name="Smith K."/>
            <person name="Pendleton A."/>
            <person name="Kubisiak T."/>
            <person name="Anderson C."/>
            <person name="Salamov A."/>
            <person name="Aerts A."/>
            <person name="Riley R."/>
            <person name="Clum A."/>
            <person name="Lindquist E."/>
            <person name="Ence D."/>
            <person name="Campbell M."/>
            <person name="Kronenberg Z."/>
            <person name="Feau N."/>
            <person name="Dhillon B."/>
            <person name="Hamelin R."/>
            <person name="Burleigh J."/>
            <person name="Smith J."/>
            <person name="Yandell M."/>
            <person name="Nelson C."/>
            <person name="Grigoriev I."/>
            <person name="Davis J."/>
        </authorList>
    </citation>
    <scope>NUCLEOTIDE SEQUENCE</scope>
    <source>
        <strain evidence="2">G11</strain>
    </source>
</reference>
<dbReference type="Gene3D" id="3.30.200.20">
    <property type="entry name" value="Phosphorylase Kinase, domain 1"/>
    <property type="match status" value="1"/>
</dbReference>
<dbReference type="EMBL" id="MU167384">
    <property type="protein sequence ID" value="KAG0141492.1"/>
    <property type="molecule type" value="Genomic_DNA"/>
</dbReference>
<dbReference type="AlphaFoldDB" id="A0A9P6N9H7"/>
<keyword evidence="3" id="KW-1185">Reference proteome</keyword>
<accession>A0A9P6N9H7</accession>
<organism evidence="2 3">
    <name type="scientific">Cronartium quercuum f. sp. fusiforme G11</name>
    <dbReference type="NCBI Taxonomy" id="708437"/>
    <lineage>
        <taxon>Eukaryota</taxon>
        <taxon>Fungi</taxon>
        <taxon>Dikarya</taxon>
        <taxon>Basidiomycota</taxon>
        <taxon>Pucciniomycotina</taxon>
        <taxon>Pucciniomycetes</taxon>
        <taxon>Pucciniales</taxon>
        <taxon>Coleosporiaceae</taxon>
        <taxon>Cronartium</taxon>
    </lineage>
</organism>
<evidence type="ECO:0000256" key="1">
    <source>
        <dbReference type="SAM" id="MobiDB-lite"/>
    </source>
</evidence>
<dbReference type="Proteomes" id="UP000886653">
    <property type="component" value="Unassembled WGS sequence"/>
</dbReference>
<gene>
    <name evidence="2" type="ORF">CROQUDRAFT_136104</name>
</gene>
<dbReference type="SUPFAM" id="SSF56112">
    <property type="entry name" value="Protein kinase-like (PK-like)"/>
    <property type="match status" value="1"/>
</dbReference>
<name>A0A9P6N9H7_9BASI</name>
<comment type="caution">
    <text evidence="2">The sequence shown here is derived from an EMBL/GenBank/DDBJ whole genome shotgun (WGS) entry which is preliminary data.</text>
</comment>
<proteinExistence type="predicted"/>
<protein>
    <submittedName>
        <fullName evidence="2">Uncharacterized protein</fullName>
    </submittedName>
</protein>
<evidence type="ECO:0000313" key="3">
    <source>
        <dbReference type="Proteomes" id="UP000886653"/>
    </source>
</evidence>
<dbReference type="InterPro" id="IPR011009">
    <property type="entry name" value="Kinase-like_dom_sf"/>
</dbReference>
<feature type="compositionally biased region" description="Polar residues" evidence="1">
    <location>
        <begin position="7"/>
        <end position="16"/>
    </location>
</feature>
<evidence type="ECO:0000313" key="2">
    <source>
        <dbReference type="EMBL" id="KAG0141492.1"/>
    </source>
</evidence>
<dbReference type="Gene3D" id="1.10.510.10">
    <property type="entry name" value="Transferase(Phosphotransferase) domain 1"/>
    <property type="match status" value="1"/>
</dbReference>
<sequence length="122" mass="13861">MEDIKNNPIQSTSPNHQIPGPDRDSFMFNEGPKLELLNHEMIKYSSKESNNKVILAKCLLNQELVTIEAVRGCRGLSPNVTKFYISEIISTLHHLHLHSISFNKIDCEHVMLGMNGHLKLIN</sequence>
<feature type="region of interest" description="Disordered" evidence="1">
    <location>
        <begin position="1"/>
        <end position="24"/>
    </location>
</feature>